<evidence type="ECO:0000259" key="2">
    <source>
        <dbReference type="Pfam" id="PF17111"/>
    </source>
</evidence>
<dbReference type="InterPro" id="IPR031348">
    <property type="entry name" value="PigL_N"/>
</dbReference>
<dbReference type="EMBL" id="JAGPXC010000009">
    <property type="protein sequence ID" value="KAH6646820.1"/>
    <property type="molecule type" value="Genomic_DNA"/>
</dbReference>
<dbReference type="Pfam" id="PF17111">
    <property type="entry name" value="PigL_N"/>
    <property type="match status" value="1"/>
</dbReference>
<dbReference type="RefSeq" id="XP_045953334.1">
    <property type="nucleotide sequence ID" value="XM_046098678.1"/>
</dbReference>
<protein>
    <recommendedName>
        <fullName evidence="2">Azaphilone pigments biosynthesis cluster protein L N-terminal domain-containing protein</fullName>
    </recommendedName>
</protein>
<sequence length="419" mass="46678">MAEAIGVASGLVALASVALKSSVALYTTIKEYEHHPKRVRDLIEELEALSNVLRNLAQIADAVANLVILEVPLKRCGLACTKFEQELAKCLARSGGDRKTFRGWARLRYMGDDIDEFRQMLAGYKSTISIALAMVSLENSTVTIEKLESYRTLVTTTTSDLEDHLLRIDEKLETIISRNTAASSHDTPELLSFKEERLSTQKCLLICRQLSEHIHQVQANTRADLGSFSERITHEGLQECQTQLRATAVQLEKNLSDIIDQYVIKSKDGIVSDDDIKNMERLREEWTTVRRCIDFCSEADQTLKENISIIENYATGDDAIQYMVSTDGKTIHGKNRGFGSRPKQVGGHLNDVSLQQISKDIAQMYTETIQSAVSSAESAVGIDVDSPSDKDVSSNYHSRYGRGNRLEPKPPADTVRSSF</sequence>
<reference evidence="3" key="1">
    <citation type="journal article" date="2021" name="Nat. Commun.">
        <title>Genetic determinants of endophytism in the Arabidopsis root mycobiome.</title>
        <authorList>
            <person name="Mesny F."/>
            <person name="Miyauchi S."/>
            <person name="Thiergart T."/>
            <person name="Pickel B."/>
            <person name="Atanasova L."/>
            <person name="Karlsson M."/>
            <person name="Huettel B."/>
            <person name="Barry K.W."/>
            <person name="Haridas S."/>
            <person name="Chen C."/>
            <person name="Bauer D."/>
            <person name="Andreopoulos W."/>
            <person name="Pangilinan J."/>
            <person name="LaButti K."/>
            <person name="Riley R."/>
            <person name="Lipzen A."/>
            <person name="Clum A."/>
            <person name="Drula E."/>
            <person name="Henrissat B."/>
            <person name="Kohler A."/>
            <person name="Grigoriev I.V."/>
            <person name="Martin F.M."/>
            <person name="Hacquard S."/>
        </authorList>
    </citation>
    <scope>NUCLEOTIDE SEQUENCE</scope>
    <source>
        <strain evidence="3">MPI-SDFR-AT-0073</strain>
    </source>
</reference>
<name>A0A9P8UCY1_9PEZI</name>
<dbReference type="GeneID" id="70127570"/>
<organism evidence="3 4">
    <name type="scientific">Truncatella angustata</name>
    <dbReference type="NCBI Taxonomy" id="152316"/>
    <lineage>
        <taxon>Eukaryota</taxon>
        <taxon>Fungi</taxon>
        <taxon>Dikarya</taxon>
        <taxon>Ascomycota</taxon>
        <taxon>Pezizomycotina</taxon>
        <taxon>Sordariomycetes</taxon>
        <taxon>Xylariomycetidae</taxon>
        <taxon>Amphisphaeriales</taxon>
        <taxon>Sporocadaceae</taxon>
        <taxon>Truncatella</taxon>
    </lineage>
</organism>
<dbReference type="Proteomes" id="UP000758603">
    <property type="component" value="Unassembled WGS sequence"/>
</dbReference>
<dbReference type="AlphaFoldDB" id="A0A9P8UCY1"/>
<dbReference type="OrthoDB" id="5068804at2759"/>
<evidence type="ECO:0000256" key="1">
    <source>
        <dbReference type="SAM" id="MobiDB-lite"/>
    </source>
</evidence>
<evidence type="ECO:0000313" key="4">
    <source>
        <dbReference type="Proteomes" id="UP000758603"/>
    </source>
</evidence>
<feature type="domain" description="Azaphilone pigments biosynthesis cluster protein L N-terminal" evidence="2">
    <location>
        <begin position="2"/>
        <end position="208"/>
    </location>
</feature>
<accession>A0A9P8UCY1</accession>
<feature type="region of interest" description="Disordered" evidence="1">
    <location>
        <begin position="378"/>
        <end position="419"/>
    </location>
</feature>
<gene>
    <name evidence="3" type="ORF">BKA67DRAFT_525579</name>
</gene>
<evidence type="ECO:0000313" key="3">
    <source>
        <dbReference type="EMBL" id="KAH6646820.1"/>
    </source>
</evidence>
<comment type="caution">
    <text evidence="3">The sequence shown here is derived from an EMBL/GenBank/DDBJ whole genome shotgun (WGS) entry which is preliminary data.</text>
</comment>
<keyword evidence="4" id="KW-1185">Reference proteome</keyword>
<proteinExistence type="predicted"/>